<evidence type="ECO:0000256" key="3">
    <source>
        <dbReference type="PROSITE-ProRule" id="PRU00023"/>
    </source>
</evidence>
<feature type="chain" id="PRO_5020688496" evidence="4">
    <location>
        <begin position="25"/>
        <end position="157"/>
    </location>
</feature>
<keyword evidence="4" id="KW-0732">Signal</keyword>
<organism evidence="5 6">
    <name type="scientific">Maritalea mobilis</name>
    <dbReference type="NCBI Taxonomy" id="483324"/>
    <lineage>
        <taxon>Bacteria</taxon>
        <taxon>Pseudomonadati</taxon>
        <taxon>Pseudomonadota</taxon>
        <taxon>Alphaproteobacteria</taxon>
        <taxon>Hyphomicrobiales</taxon>
        <taxon>Devosiaceae</taxon>
        <taxon>Maritalea</taxon>
    </lineage>
</organism>
<dbReference type="PROSITE" id="PS50297">
    <property type="entry name" value="ANK_REP_REGION"/>
    <property type="match status" value="1"/>
</dbReference>
<dbReference type="EMBL" id="SNYR01000001">
    <property type="protein sequence ID" value="TDQ66855.1"/>
    <property type="molecule type" value="Genomic_DNA"/>
</dbReference>
<feature type="repeat" description="ANK" evidence="3">
    <location>
        <begin position="95"/>
        <end position="127"/>
    </location>
</feature>
<evidence type="ECO:0000256" key="4">
    <source>
        <dbReference type="SAM" id="SignalP"/>
    </source>
</evidence>
<feature type="signal peptide" evidence="4">
    <location>
        <begin position="1"/>
        <end position="24"/>
    </location>
</feature>
<keyword evidence="1" id="KW-0677">Repeat</keyword>
<dbReference type="PANTHER" id="PTHR24171:SF9">
    <property type="entry name" value="ANKYRIN REPEAT DOMAIN-CONTAINING PROTEIN 39"/>
    <property type="match status" value="1"/>
</dbReference>
<keyword evidence="6" id="KW-1185">Reference proteome</keyword>
<dbReference type="Gene3D" id="1.25.40.20">
    <property type="entry name" value="Ankyrin repeat-containing domain"/>
    <property type="match status" value="1"/>
</dbReference>
<evidence type="ECO:0000256" key="2">
    <source>
        <dbReference type="ARBA" id="ARBA00023043"/>
    </source>
</evidence>
<gene>
    <name evidence="5" type="ORF">ATL17_0861</name>
</gene>
<reference evidence="5 6" key="1">
    <citation type="submission" date="2019-03" db="EMBL/GenBank/DDBJ databases">
        <title>Genomic Encyclopedia of Type Strains, Phase III (KMG-III): the genomes of soil and plant-associated and newly described type strains.</title>
        <authorList>
            <person name="Whitman W."/>
        </authorList>
    </citation>
    <scope>NUCLEOTIDE SEQUENCE [LARGE SCALE GENOMIC DNA]</scope>
    <source>
        <strain evidence="5 6">CGMCC 1.7002</strain>
    </source>
</reference>
<dbReference type="SUPFAM" id="SSF48403">
    <property type="entry name" value="Ankyrin repeat"/>
    <property type="match status" value="1"/>
</dbReference>
<evidence type="ECO:0000313" key="5">
    <source>
        <dbReference type="EMBL" id="TDQ66855.1"/>
    </source>
</evidence>
<sequence>MKSRMGLLKLLMFLPFLALISACAERPGKPPELVQAVRDNDALKVKRMIEEGADPNFVSETAGPLIYIAAGPKGGAEVTLVLLKAGADPNAANSDGRLPLQNAASWCSVNIVSLLLEAGANPHKKGKGDKTALDDTCSRPQREREIIVDMLRTAMSK</sequence>
<evidence type="ECO:0000313" key="6">
    <source>
        <dbReference type="Proteomes" id="UP000295391"/>
    </source>
</evidence>
<name>A0A4R6W1N2_9HYPH</name>
<dbReference type="SMART" id="SM00248">
    <property type="entry name" value="ANK"/>
    <property type="match status" value="3"/>
</dbReference>
<dbReference type="PROSITE" id="PS51257">
    <property type="entry name" value="PROKAR_LIPOPROTEIN"/>
    <property type="match status" value="1"/>
</dbReference>
<dbReference type="AlphaFoldDB" id="A0A4R6W1N2"/>
<accession>A0A4R6W1N2</accession>
<dbReference type="PROSITE" id="PS50088">
    <property type="entry name" value="ANK_REPEAT"/>
    <property type="match status" value="1"/>
</dbReference>
<evidence type="ECO:0000256" key="1">
    <source>
        <dbReference type="ARBA" id="ARBA00022737"/>
    </source>
</evidence>
<dbReference type="InterPro" id="IPR002110">
    <property type="entry name" value="Ankyrin_rpt"/>
</dbReference>
<dbReference type="InterPro" id="IPR036770">
    <property type="entry name" value="Ankyrin_rpt-contain_sf"/>
</dbReference>
<protein>
    <submittedName>
        <fullName evidence="5">Ankyrin repeat protein</fullName>
    </submittedName>
</protein>
<dbReference type="Pfam" id="PF12796">
    <property type="entry name" value="Ank_2"/>
    <property type="match status" value="1"/>
</dbReference>
<dbReference type="Proteomes" id="UP000295391">
    <property type="component" value="Unassembled WGS sequence"/>
</dbReference>
<keyword evidence="2 3" id="KW-0040">ANK repeat</keyword>
<proteinExistence type="predicted"/>
<comment type="caution">
    <text evidence="5">The sequence shown here is derived from an EMBL/GenBank/DDBJ whole genome shotgun (WGS) entry which is preliminary data.</text>
</comment>
<dbReference type="PANTHER" id="PTHR24171">
    <property type="entry name" value="ANKYRIN REPEAT DOMAIN-CONTAINING PROTEIN 39-RELATED"/>
    <property type="match status" value="1"/>
</dbReference>